<dbReference type="EMBL" id="CARXXK010001346">
    <property type="protein sequence ID" value="CAI6375492.1"/>
    <property type="molecule type" value="Genomic_DNA"/>
</dbReference>
<gene>
    <name evidence="1" type="ORF">MEUPH1_LOCUS28984</name>
</gene>
<evidence type="ECO:0008006" key="3">
    <source>
        <dbReference type="Google" id="ProtNLM"/>
    </source>
</evidence>
<evidence type="ECO:0000313" key="2">
    <source>
        <dbReference type="Proteomes" id="UP001160148"/>
    </source>
</evidence>
<sequence>MKENNMKKKQIRTKRTNKLKVLRINHKKVETEPKYNIKPFIFNSWHIKSFTDDKIYIVAKSEMKECAMYSDEFTCSLPCTICKTCFHDFICSCHDHCIRNNMCKHIHAVGMYNLSSEHNIHLEKDKGKNNLEMAQDKEPTVNHKNQDELLDIHTRQDDQDVGNKKHVPITLKSFIREF</sequence>
<proteinExistence type="predicted"/>
<keyword evidence="2" id="KW-1185">Reference proteome</keyword>
<dbReference type="Proteomes" id="UP001160148">
    <property type="component" value="Unassembled WGS sequence"/>
</dbReference>
<protein>
    <recommendedName>
        <fullName evidence="3">SWIM-type domain-containing protein</fullName>
    </recommendedName>
</protein>
<comment type="caution">
    <text evidence="1">The sequence shown here is derived from an EMBL/GenBank/DDBJ whole genome shotgun (WGS) entry which is preliminary data.</text>
</comment>
<name>A0AAV0Y798_9HEMI</name>
<reference evidence="1 2" key="1">
    <citation type="submission" date="2023-01" db="EMBL/GenBank/DDBJ databases">
        <authorList>
            <person name="Whitehead M."/>
        </authorList>
    </citation>
    <scope>NUCLEOTIDE SEQUENCE [LARGE SCALE GENOMIC DNA]</scope>
</reference>
<dbReference type="AlphaFoldDB" id="A0AAV0Y798"/>
<accession>A0AAV0Y798</accession>
<evidence type="ECO:0000313" key="1">
    <source>
        <dbReference type="EMBL" id="CAI6375492.1"/>
    </source>
</evidence>
<organism evidence="1 2">
    <name type="scientific">Macrosiphum euphorbiae</name>
    <name type="common">potato aphid</name>
    <dbReference type="NCBI Taxonomy" id="13131"/>
    <lineage>
        <taxon>Eukaryota</taxon>
        <taxon>Metazoa</taxon>
        <taxon>Ecdysozoa</taxon>
        <taxon>Arthropoda</taxon>
        <taxon>Hexapoda</taxon>
        <taxon>Insecta</taxon>
        <taxon>Pterygota</taxon>
        <taxon>Neoptera</taxon>
        <taxon>Paraneoptera</taxon>
        <taxon>Hemiptera</taxon>
        <taxon>Sternorrhyncha</taxon>
        <taxon>Aphidomorpha</taxon>
        <taxon>Aphidoidea</taxon>
        <taxon>Aphididae</taxon>
        <taxon>Macrosiphini</taxon>
        <taxon>Macrosiphum</taxon>
    </lineage>
</organism>